<gene>
    <name evidence="1" type="ORF">C7R93_23280</name>
</gene>
<comment type="caution">
    <text evidence="1">The sequence shown here is derived from an EMBL/GenBank/DDBJ whole genome shotgun (WGS) entry which is preliminary data.</text>
</comment>
<evidence type="ECO:0000313" key="2">
    <source>
        <dbReference type="Proteomes" id="UP000240419"/>
    </source>
</evidence>
<reference evidence="1 2" key="1">
    <citation type="submission" date="2018-03" db="EMBL/GenBank/DDBJ databases">
        <title>Brevisbacillus phylogenomics.</title>
        <authorList>
            <person name="Dunlap C."/>
        </authorList>
    </citation>
    <scope>NUCLEOTIDE SEQUENCE [LARGE SCALE GENOMIC DNA]</scope>
    <source>
        <strain evidence="1 2">NRRL NRS-1210</strain>
    </source>
</reference>
<sequence length="87" mass="10055">MDLLSCSTAIQAAPLRHFFQPLQMNMPAMLLPGPVWLALSRLFRADTSENVQNVRPTFDILHLDFHNIEKRQAIQKRNILQKNESNI</sequence>
<proteinExistence type="predicted"/>
<dbReference type="AlphaFoldDB" id="A0A2P7UR56"/>
<name>A0A2P7UR56_9BACL</name>
<protein>
    <submittedName>
        <fullName evidence="1">Uncharacterized protein</fullName>
    </submittedName>
</protein>
<accession>A0A2P7UR56</accession>
<dbReference type="Proteomes" id="UP000240419">
    <property type="component" value="Unassembled WGS sequence"/>
</dbReference>
<dbReference type="EMBL" id="PXZM01000039">
    <property type="protein sequence ID" value="PSJ89417.1"/>
    <property type="molecule type" value="Genomic_DNA"/>
</dbReference>
<keyword evidence="2" id="KW-1185">Reference proteome</keyword>
<organism evidence="1 2">
    <name type="scientific">Brevibacillus fortis</name>
    <dbReference type="NCBI Taxonomy" id="2126352"/>
    <lineage>
        <taxon>Bacteria</taxon>
        <taxon>Bacillati</taxon>
        <taxon>Bacillota</taxon>
        <taxon>Bacilli</taxon>
        <taxon>Bacillales</taxon>
        <taxon>Paenibacillaceae</taxon>
        <taxon>Brevibacillus</taxon>
    </lineage>
</organism>
<evidence type="ECO:0000313" key="1">
    <source>
        <dbReference type="EMBL" id="PSJ89417.1"/>
    </source>
</evidence>